<reference evidence="2 3" key="1">
    <citation type="submission" date="2015-10" db="EMBL/GenBank/DDBJ databases">
        <title>Full genome of DAOMC 229536 Phialocephala scopiformis, a fungal endophyte of spruce producing the potent anti-insectan compound rugulosin.</title>
        <authorList>
            <consortium name="DOE Joint Genome Institute"/>
            <person name="Walker A.K."/>
            <person name="Frasz S.L."/>
            <person name="Seifert K.A."/>
            <person name="Miller J.D."/>
            <person name="Mondo S.J."/>
            <person name="Labutti K."/>
            <person name="Lipzen A."/>
            <person name="Dockter R."/>
            <person name="Kennedy M."/>
            <person name="Grigoriev I.V."/>
            <person name="Spatafora J.W."/>
        </authorList>
    </citation>
    <scope>NUCLEOTIDE SEQUENCE [LARGE SCALE GENOMIC DNA]</scope>
    <source>
        <strain evidence="2 3">CBS 120377</strain>
    </source>
</reference>
<proteinExistence type="predicted"/>
<dbReference type="AlphaFoldDB" id="A0A194X0A6"/>
<dbReference type="EMBL" id="KQ947422">
    <property type="protein sequence ID" value="KUJ13628.1"/>
    <property type="molecule type" value="Genomic_DNA"/>
</dbReference>
<dbReference type="InterPro" id="IPR001810">
    <property type="entry name" value="F-box_dom"/>
</dbReference>
<dbReference type="Proteomes" id="UP000070700">
    <property type="component" value="Unassembled WGS sequence"/>
</dbReference>
<protein>
    <recommendedName>
        <fullName evidence="1">F-box domain-containing protein</fullName>
    </recommendedName>
</protein>
<gene>
    <name evidence="2" type="ORF">LY89DRAFT_672820</name>
</gene>
<sequence>MPYKSFNDWVSAFKGVEPCSPGSSSLEKLPNEILSQILRHLAPPDTTQQSYYLRDNLPISPNNQCEKKRFISCLLISRRLYHIALPLKYQCPDIANYDGFTGELARNAAHGTLVRSLDLSCPRLDTGSWSLSSSLTLTPRLKTISLPLQAFYDSGPGLATQIFFELSNVNSIKIINRSNDWDDALSSHTFGKLNPDFTSSITSLSLDGFSVGNIFQTVLTRSPHLQVLNLMGCYLDGVDFSSLSKNARIRQLILEQSRVVKGEDLVEFITGHPAVKNTLEVLNLKGVVQYGFTPLKQEHVTTILESLPSSLRSLTISSYSTQDIPLLRKLNPQLEELGMGRMRVYELEEILLGSVYDLSKTAPKSASTKAAILDSHLITISNAVTLTQLKRRINSLTPRNSKHSNTSRSRIQHLDAKCVALSLEDLKSSVLLGPQSLPLRAIELPAITVSDQHELVRFLGPVGWKVKSVGLRIWMERK</sequence>
<evidence type="ECO:0000313" key="3">
    <source>
        <dbReference type="Proteomes" id="UP000070700"/>
    </source>
</evidence>
<dbReference type="Gene3D" id="3.80.10.10">
    <property type="entry name" value="Ribonuclease Inhibitor"/>
    <property type="match status" value="1"/>
</dbReference>
<organism evidence="2 3">
    <name type="scientific">Mollisia scopiformis</name>
    <name type="common">Conifer needle endophyte fungus</name>
    <name type="synonym">Phialocephala scopiformis</name>
    <dbReference type="NCBI Taxonomy" id="149040"/>
    <lineage>
        <taxon>Eukaryota</taxon>
        <taxon>Fungi</taxon>
        <taxon>Dikarya</taxon>
        <taxon>Ascomycota</taxon>
        <taxon>Pezizomycotina</taxon>
        <taxon>Leotiomycetes</taxon>
        <taxon>Helotiales</taxon>
        <taxon>Mollisiaceae</taxon>
        <taxon>Mollisia</taxon>
    </lineage>
</organism>
<dbReference type="KEGG" id="psco:LY89DRAFT_672820"/>
<evidence type="ECO:0000259" key="1">
    <source>
        <dbReference type="PROSITE" id="PS50181"/>
    </source>
</evidence>
<name>A0A194X0A6_MOLSC</name>
<dbReference type="GeneID" id="28823034"/>
<dbReference type="OrthoDB" id="9994419at2759"/>
<dbReference type="RefSeq" id="XP_018067983.1">
    <property type="nucleotide sequence ID" value="XM_018213308.1"/>
</dbReference>
<dbReference type="InParanoid" id="A0A194X0A6"/>
<dbReference type="InterPro" id="IPR032675">
    <property type="entry name" value="LRR_dom_sf"/>
</dbReference>
<dbReference type="SUPFAM" id="SSF52047">
    <property type="entry name" value="RNI-like"/>
    <property type="match status" value="1"/>
</dbReference>
<evidence type="ECO:0000313" key="2">
    <source>
        <dbReference type="EMBL" id="KUJ13628.1"/>
    </source>
</evidence>
<accession>A0A194X0A6</accession>
<dbReference type="PROSITE" id="PS50181">
    <property type="entry name" value="FBOX"/>
    <property type="match status" value="1"/>
</dbReference>
<keyword evidence="3" id="KW-1185">Reference proteome</keyword>
<feature type="domain" description="F-box" evidence="1">
    <location>
        <begin position="23"/>
        <end position="45"/>
    </location>
</feature>